<proteinExistence type="predicted"/>
<dbReference type="EMBL" id="LKCM01000104">
    <property type="protein sequence ID" value="KPQ44193.1"/>
    <property type="molecule type" value="Genomic_DNA"/>
</dbReference>
<evidence type="ECO:0000313" key="1">
    <source>
        <dbReference type="EMBL" id="KPQ44193.1"/>
    </source>
</evidence>
<accession>A0A0P7ZJY3</accession>
<reference evidence="1 2" key="1">
    <citation type="submission" date="2015-09" db="EMBL/GenBank/DDBJ databases">
        <title>A metagenomics-based metabolic model of nitrate-dependent anaerobic oxidation of methane by Methanoperedens-like archaea.</title>
        <authorList>
            <person name="Arshad A."/>
            <person name="Speth D.R."/>
            <person name="De Graaf R.M."/>
            <person name="Op Den Camp H.J."/>
            <person name="Jetten M.S."/>
            <person name="Welte C.U."/>
        </authorList>
    </citation>
    <scope>NUCLEOTIDE SEQUENCE [LARGE SCALE GENOMIC DNA]</scope>
</reference>
<comment type="caution">
    <text evidence="1">The sequence shown here is derived from an EMBL/GenBank/DDBJ whole genome shotgun (WGS) entry which is preliminary data.</text>
</comment>
<organism evidence="1 2">
    <name type="scientific">Candidatus Methanoperedens nitratireducens</name>
    <dbReference type="NCBI Taxonomy" id="1392998"/>
    <lineage>
        <taxon>Archaea</taxon>
        <taxon>Methanobacteriati</taxon>
        <taxon>Methanobacteriota</taxon>
        <taxon>Stenosarchaea group</taxon>
        <taxon>Methanomicrobia</taxon>
        <taxon>Methanosarcinales</taxon>
        <taxon>ANME-2 cluster</taxon>
        <taxon>Candidatus Methanoperedentaceae</taxon>
        <taxon>Candidatus Methanoperedens</taxon>
    </lineage>
</organism>
<sequence>MTELSDYVEEKYVNTKLLNRDFLDYLDTLRDARHETQYSLGFAEIEMDLHAGIVVCREFMKAVDVLIK</sequence>
<evidence type="ECO:0008006" key="3">
    <source>
        <dbReference type="Google" id="ProtNLM"/>
    </source>
</evidence>
<dbReference type="Proteomes" id="UP000050360">
    <property type="component" value="Unassembled WGS sequence"/>
</dbReference>
<evidence type="ECO:0000313" key="2">
    <source>
        <dbReference type="Proteomes" id="UP000050360"/>
    </source>
</evidence>
<name>A0A0P7ZJY3_9EURY</name>
<protein>
    <recommendedName>
        <fullName evidence="3">HEPN domain-containing protein</fullName>
    </recommendedName>
</protein>
<dbReference type="AlphaFoldDB" id="A0A0P7ZJY3"/>
<gene>
    <name evidence="1" type="ORF">MPEBLZ_01256</name>
</gene>